<feature type="transmembrane region" description="Helical" evidence="2">
    <location>
        <begin position="218"/>
        <end position="238"/>
    </location>
</feature>
<dbReference type="Gene3D" id="1.10.287.110">
    <property type="entry name" value="DnaJ domain"/>
    <property type="match status" value="1"/>
</dbReference>
<dbReference type="InterPro" id="IPR001623">
    <property type="entry name" value="DnaJ_domain"/>
</dbReference>
<keyword evidence="4" id="KW-1185">Reference proteome</keyword>
<sequence length="240" mass="28684">MLRIIEVHSIRYLSWSPCLLKDHYETLGVKKDASRSDIKKAFYELSKKYHPDMNPGNQEKAVEMFQMIKKAYEVLSNDFSRREYDETIRGPSRGYSDVSSERFTQNRRHYTDLDLDLKDLESFQRAARSRRGHHEKYDMPDEFFAKFGGKKFKSNYVEDEIPFTFNYKDRETARREAEELKILKEIEEEKAKSRYPLPTFEQLLRQQEQKKYEERRKYNLVALSVVGTVLCGVLYSRLAR</sequence>
<dbReference type="InterPro" id="IPR051938">
    <property type="entry name" value="Apopto_cytoskel_mod"/>
</dbReference>
<evidence type="ECO:0000259" key="3">
    <source>
        <dbReference type="PROSITE" id="PS50076"/>
    </source>
</evidence>
<evidence type="ECO:0000313" key="5">
    <source>
        <dbReference type="WBParaSite" id="SPAL_0001697300.1"/>
    </source>
</evidence>
<dbReference type="AlphaFoldDB" id="A0A0N5CGJ7"/>
<dbReference type="CDD" id="cd06257">
    <property type="entry name" value="DnaJ"/>
    <property type="match status" value="1"/>
</dbReference>
<dbReference type="WBParaSite" id="SPAL_0001697300.1">
    <property type="protein sequence ID" value="SPAL_0001697300.1"/>
    <property type="gene ID" value="SPAL_0001697300"/>
</dbReference>
<organism evidence="4 5">
    <name type="scientific">Strongyloides papillosus</name>
    <name type="common">Intestinal threadworm</name>
    <dbReference type="NCBI Taxonomy" id="174720"/>
    <lineage>
        <taxon>Eukaryota</taxon>
        <taxon>Metazoa</taxon>
        <taxon>Ecdysozoa</taxon>
        <taxon>Nematoda</taxon>
        <taxon>Chromadorea</taxon>
        <taxon>Rhabditida</taxon>
        <taxon>Tylenchina</taxon>
        <taxon>Panagrolaimomorpha</taxon>
        <taxon>Strongyloidoidea</taxon>
        <taxon>Strongyloididae</taxon>
        <taxon>Strongyloides</taxon>
    </lineage>
</organism>
<dbReference type="SMART" id="SM00271">
    <property type="entry name" value="DnaJ"/>
    <property type="match status" value="1"/>
</dbReference>
<dbReference type="PROSITE" id="PS00636">
    <property type="entry name" value="DNAJ_1"/>
    <property type="match status" value="1"/>
</dbReference>
<reference evidence="5" key="1">
    <citation type="submission" date="2017-02" db="UniProtKB">
        <authorList>
            <consortium name="WormBaseParasite"/>
        </authorList>
    </citation>
    <scope>IDENTIFICATION</scope>
</reference>
<keyword evidence="1" id="KW-0143">Chaperone</keyword>
<protein>
    <submittedName>
        <fullName evidence="5">J domain-containing protein</fullName>
    </submittedName>
</protein>
<dbReference type="Proteomes" id="UP000046392">
    <property type="component" value="Unplaced"/>
</dbReference>
<dbReference type="InterPro" id="IPR018253">
    <property type="entry name" value="DnaJ_domain_CS"/>
</dbReference>
<keyword evidence="2" id="KW-0472">Membrane</keyword>
<dbReference type="SUPFAM" id="SSF46565">
    <property type="entry name" value="Chaperone J-domain"/>
    <property type="match status" value="1"/>
</dbReference>
<keyword evidence="2" id="KW-0812">Transmembrane</keyword>
<dbReference type="InterPro" id="IPR036869">
    <property type="entry name" value="J_dom_sf"/>
</dbReference>
<name>A0A0N5CGJ7_STREA</name>
<proteinExistence type="predicted"/>
<dbReference type="PROSITE" id="PS50076">
    <property type="entry name" value="DNAJ_2"/>
    <property type="match status" value="1"/>
</dbReference>
<feature type="domain" description="J" evidence="3">
    <location>
        <begin position="22"/>
        <end position="88"/>
    </location>
</feature>
<evidence type="ECO:0000313" key="4">
    <source>
        <dbReference type="Proteomes" id="UP000046392"/>
    </source>
</evidence>
<dbReference type="PRINTS" id="PR00625">
    <property type="entry name" value="JDOMAIN"/>
</dbReference>
<dbReference type="Pfam" id="PF00226">
    <property type="entry name" value="DnaJ"/>
    <property type="match status" value="1"/>
</dbReference>
<evidence type="ECO:0000256" key="2">
    <source>
        <dbReference type="SAM" id="Phobius"/>
    </source>
</evidence>
<dbReference type="PANTHER" id="PTHR44145:SF3">
    <property type="entry name" value="DNAJ HOMOLOG SUBFAMILY A MEMBER 3, MITOCHONDRIAL"/>
    <property type="match status" value="1"/>
</dbReference>
<dbReference type="PANTHER" id="PTHR44145">
    <property type="entry name" value="DNAJ HOMOLOG SUBFAMILY A MEMBER 3, MITOCHONDRIAL"/>
    <property type="match status" value="1"/>
</dbReference>
<dbReference type="STRING" id="174720.A0A0N5CGJ7"/>
<accession>A0A0N5CGJ7</accession>
<evidence type="ECO:0000256" key="1">
    <source>
        <dbReference type="ARBA" id="ARBA00023186"/>
    </source>
</evidence>
<keyword evidence="2" id="KW-1133">Transmembrane helix</keyword>